<evidence type="ECO:0000256" key="1">
    <source>
        <dbReference type="SAM" id="MobiDB-lite"/>
    </source>
</evidence>
<evidence type="ECO:0000313" key="3">
    <source>
        <dbReference type="Proteomes" id="UP001066276"/>
    </source>
</evidence>
<accession>A0AAV7TEP9</accession>
<feature type="region of interest" description="Disordered" evidence="1">
    <location>
        <begin position="1"/>
        <end position="35"/>
    </location>
</feature>
<dbReference type="Proteomes" id="UP001066276">
    <property type="component" value="Chromosome 3_2"/>
</dbReference>
<proteinExistence type="predicted"/>
<evidence type="ECO:0000313" key="2">
    <source>
        <dbReference type="EMBL" id="KAJ1175057.1"/>
    </source>
</evidence>
<feature type="compositionally biased region" description="Polar residues" evidence="1">
    <location>
        <begin position="60"/>
        <end position="70"/>
    </location>
</feature>
<dbReference type="AlphaFoldDB" id="A0AAV7TEP9"/>
<comment type="caution">
    <text evidence="2">The sequence shown here is derived from an EMBL/GenBank/DDBJ whole genome shotgun (WGS) entry which is preliminary data.</text>
</comment>
<feature type="region of interest" description="Disordered" evidence="1">
    <location>
        <begin position="49"/>
        <end position="99"/>
    </location>
</feature>
<sequence length="99" mass="10831">MTMAVSFSRFGRSSPHGRAAARPSPQFWATQPQLRSAARGPLRACLRLRRVTEPPGPQPSRCQGPSSYKNMTKPGPSSGRQRTCIDRNAVRQAAQGQAR</sequence>
<protein>
    <submittedName>
        <fullName evidence="2">Uncharacterized protein</fullName>
    </submittedName>
</protein>
<dbReference type="EMBL" id="JANPWB010000006">
    <property type="protein sequence ID" value="KAJ1175057.1"/>
    <property type="molecule type" value="Genomic_DNA"/>
</dbReference>
<organism evidence="2 3">
    <name type="scientific">Pleurodeles waltl</name>
    <name type="common">Iberian ribbed newt</name>
    <dbReference type="NCBI Taxonomy" id="8319"/>
    <lineage>
        <taxon>Eukaryota</taxon>
        <taxon>Metazoa</taxon>
        <taxon>Chordata</taxon>
        <taxon>Craniata</taxon>
        <taxon>Vertebrata</taxon>
        <taxon>Euteleostomi</taxon>
        <taxon>Amphibia</taxon>
        <taxon>Batrachia</taxon>
        <taxon>Caudata</taxon>
        <taxon>Salamandroidea</taxon>
        <taxon>Salamandridae</taxon>
        <taxon>Pleurodelinae</taxon>
        <taxon>Pleurodeles</taxon>
    </lineage>
</organism>
<name>A0AAV7TEP9_PLEWA</name>
<keyword evidence="3" id="KW-1185">Reference proteome</keyword>
<reference evidence="2" key="1">
    <citation type="journal article" date="2022" name="bioRxiv">
        <title>Sequencing and chromosome-scale assembly of the giantPleurodeles waltlgenome.</title>
        <authorList>
            <person name="Brown T."/>
            <person name="Elewa A."/>
            <person name="Iarovenko S."/>
            <person name="Subramanian E."/>
            <person name="Araus A.J."/>
            <person name="Petzold A."/>
            <person name="Susuki M."/>
            <person name="Suzuki K.-i.T."/>
            <person name="Hayashi T."/>
            <person name="Toyoda A."/>
            <person name="Oliveira C."/>
            <person name="Osipova E."/>
            <person name="Leigh N.D."/>
            <person name="Simon A."/>
            <person name="Yun M.H."/>
        </authorList>
    </citation>
    <scope>NUCLEOTIDE SEQUENCE</scope>
    <source>
        <strain evidence="2">20211129_DDA</strain>
        <tissue evidence="2">Liver</tissue>
    </source>
</reference>
<gene>
    <name evidence="2" type="ORF">NDU88_000348</name>
</gene>